<dbReference type="AlphaFoldDB" id="A0A5B7YGI7"/>
<dbReference type="InterPro" id="IPR007492">
    <property type="entry name" value="LytTR_DNA-bd_dom"/>
</dbReference>
<organism evidence="3 4">
    <name type="scientific">Salinimonas iocasae</name>
    <dbReference type="NCBI Taxonomy" id="2572577"/>
    <lineage>
        <taxon>Bacteria</taxon>
        <taxon>Pseudomonadati</taxon>
        <taxon>Pseudomonadota</taxon>
        <taxon>Gammaproteobacteria</taxon>
        <taxon>Alteromonadales</taxon>
        <taxon>Alteromonadaceae</taxon>
        <taxon>Alteromonas/Salinimonas group</taxon>
        <taxon>Salinimonas</taxon>
    </lineage>
</organism>
<dbReference type="Gene3D" id="2.40.50.1020">
    <property type="entry name" value="LytTr DNA-binding domain"/>
    <property type="match status" value="1"/>
</dbReference>
<dbReference type="RefSeq" id="WP_139757142.1">
    <property type="nucleotide sequence ID" value="NZ_CP039852.1"/>
</dbReference>
<dbReference type="EMBL" id="CP039852">
    <property type="protein sequence ID" value="QCZ94403.1"/>
    <property type="molecule type" value="Genomic_DNA"/>
</dbReference>
<dbReference type="GO" id="GO:0003677">
    <property type="term" value="F:DNA binding"/>
    <property type="evidence" value="ECO:0007669"/>
    <property type="project" value="InterPro"/>
</dbReference>
<dbReference type="GO" id="GO:0000156">
    <property type="term" value="F:phosphorelay response regulator activity"/>
    <property type="evidence" value="ECO:0007669"/>
    <property type="project" value="InterPro"/>
</dbReference>
<dbReference type="InterPro" id="IPR046947">
    <property type="entry name" value="LytR-like"/>
</dbReference>
<dbReference type="PROSITE" id="PS50930">
    <property type="entry name" value="HTH_LYTTR"/>
    <property type="match status" value="1"/>
</dbReference>
<keyword evidence="1" id="KW-0902">Two-component regulatory system</keyword>
<feature type="domain" description="HTH LytTR-type" evidence="2">
    <location>
        <begin position="193"/>
        <end position="296"/>
    </location>
</feature>
<dbReference type="OrthoDB" id="6328817at2"/>
<dbReference type="SMART" id="SM00850">
    <property type="entry name" value="LytTR"/>
    <property type="match status" value="1"/>
</dbReference>
<keyword evidence="4" id="KW-1185">Reference proteome</keyword>
<evidence type="ECO:0000313" key="3">
    <source>
        <dbReference type="EMBL" id="QCZ94403.1"/>
    </source>
</evidence>
<evidence type="ECO:0000259" key="2">
    <source>
        <dbReference type="PROSITE" id="PS50930"/>
    </source>
</evidence>
<dbReference type="Pfam" id="PF04397">
    <property type="entry name" value="LytTR"/>
    <property type="match status" value="1"/>
</dbReference>
<dbReference type="KEGG" id="salk:FBQ74_13415"/>
<sequence length="296" mass="33725">MKTSLSVWEQKLVSYQQVIASADPDDTPLQADDSQPALTTLSAFLLLRPNNVATQLQHLLAYHPDVHAVQHVTSDAEIMPDNQYTICVCEPAHATRLSMQFTSARLQLVVVGSNNADALKAFECGAAAFIHLPLREQHVMQVVSDISVRLQEHIQRQRIRHLLENMMLKLNIAPDEIASWLRSRLSQRAKKRVSFRSDNAWCSLACEDINWIQAAGDYMCIYTSGENFVVRTTLADLSRKLTDDTFQRVNRSELVNRHFVKMVEQCANRVAYVVLDDGTRLKISRRHFAGFWQYNT</sequence>
<name>A0A5B7YGI7_9ALTE</name>
<reference evidence="3 4" key="1">
    <citation type="submission" date="2019-04" db="EMBL/GenBank/DDBJ databases">
        <title>Salinimonas iocasae sp. nov., a halophilic bacterium isolated from the outer tube casing of tubeworms in Okinawa Trough.</title>
        <authorList>
            <person name="Zhang H."/>
            <person name="Wang H."/>
            <person name="Li C."/>
        </authorList>
    </citation>
    <scope>NUCLEOTIDE SEQUENCE [LARGE SCALE GENOMIC DNA]</scope>
    <source>
        <strain evidence="3 4">KX18D6</strain>
    </source>
</reference>
<dbReference type="PANTHER" id="PTHR37299:SF1">
    <property type="entry name" value="STAGE 0 SPORULATION PROTEIN A HOMOLOG"/>
    <property type="match status" value="1"/>
</dbReference>
<evidence type="ECO:0000313" key="4">
    <source>
        <dbReference type="Proteomes" id="UP000304912"/>
    </source>
</evidence>
<dbReference type="PANTHER" id="PTHR37299">
    <property type="entry name" value="TRANSCRIPTIONAL REGULATOR-RELATED"/>
    <property type="match status" value="1"/>
</dbReference>
<dbReference type="Proteomes" id="UP000304912">
    <property type="component" value="Chromosome"/>
</dbReference>
<gene>
    <name evidence="3" type="ORF">FBQ74_13415</name>
</gene>
<proteinExistence type="predicted"/>
<accession>A0A5B7YGI7</accession>
<protein>
    <submittedName>
        <fullName evidence="3">LytTR family transcriptional regulator</fullName>
    </submittedName>
</protein>
<evidence type="ECO:0000256" key="1">
    <source>
        <dbReference type="ARBA" id="ARBA00023012"/>
    </source>
</evidence>